<protein>
    <recommendedName>
        <fullName evidence="4">Integrase</fullName>
    </recommendedName>
</protein>
<sequence>MARDKGRNNNDQKEPQANERVHSSYEQSEDKTFYRVYGSWMAENNQDQVSILNQKLSEFAPSMPHAVGSDIIKQA</sequence>
<accession>A0A854BMW6</accession>
<dbReference type="AlphaFoldDB" id="A0A854BMW6"/>
<evidence type="ECO:0008006" key="4">
    <source>
        <dbReference type="Google" id="ProtNLM"/>
    </source>
</evidence>
<evidence type="ECO:0000313" key="2">
    <source>
        <dbReference type="EMBL" id="OKV12822.1"/>
    </source>
</evidence>
<comment type="caution">
    <text evidence="2">The sequence shown here is derived from an EMBL/GenBank/DDBJ whole genome shotgun (WGS) entry which is preliminary data.</text>
</comment>
<gene>
    <name evidence="2" type="ORF">AWP47_08340</name>
</gene>
<proteinExistence type="predicted"/>
<evidence type="ECO:0000256" key="1">
    <source>
        <dbReference type="SAM" id="MobiDB-lite"/>
    </source>
</evidence>
<organism evidence="2 3">
    <name type="scientific">Escherichia coli</name>
    <dbReference type="NCBI Taxonomy" id="562"/>
    <lineage>
        <taxon>Bacteria</taxon>
        <taxon>Pseudomonadati</taxon>
        <taxon>Pseudomonadota</taxon>
        <taxon>Gammaproteobacteria</taxon>
        <taxon>Enterobacterales</taxon>
        <taxon>Enterobacteriaceae</taxon>
        <taxon>Escherichia</taxon>
    </lineage>
</organism>
<dbReference type="Proteomes" id="UP000185794">
    <property type="component" value="Unassembled WGS sequence"/>
</dbReference>
<evidence type="ECO:0000313" key="3">
    <source>
        <dbReference type="Proteomes" id="UP000185794"/>
    </source>
</evidence>
<dbReference type="RefSeq" id="WP_010363116.1">
    <property type="nucleotide sequence ID" value="NZ_CAMPQJ010000049.1"/>
</dbReference>
<name>A0A854BMW6_ECOLX</name>
<feature type="region of interest" description="Disordered" evidence="1">
    <location>
        <begin position="1"/>
        <end position="28"/>
    </location>
</feature>
<reference evidence="2 3" key="1">
    <citation type="journal article" date="2017" name="Front. Cell. Infect. Microbiol.">
        <title>Chaperone-usher pili loci of human colonization factor-negative enterotoxigenic Escherichia coli.</title>
        <authorList>
            <person name="Del Canto F."/>
            <person name="Vidal R."/>
            <person name="Stine O.C."/>
            <person name="Pop M."/>
        </authorList>
    </citation>
    <scope>NUCLEOTIDE SEQUENCE [LARGE SCALE GENOMIC DNA]</scope>
    <source>
        <strain evidence="2 3">700324</strain>
    </source>
</reference>
<dbReference type="EMBL" id="LRKC01000116">
    <property type="protein sequence ID" value="OKV12822.1"/>
    <property type="molecule type" value="Genomic_DNA"/>
</dbReference>